<dbReference type="GO" id="GO:0016788">
    <property type="term" value="F:hydrolase activity, acting on ester bonds"/>
    <property type="evidence" value="ECO:0007669"/>
    <property type="project" value="TreeGrafter"/>
</dbReference>
<sequence>MSSSHSSGMHHYDQPERRSALSVILSIVARRISSPSVRSIPLYILAALGARWLYFAVKKYLRERNSLDWKKSCINEYTQIQACILTTEHLAELGRIEKRTVFCKDIKDFFGHDTYVINKVLEAAKKATPEDPKNALPGAILTIEVRGMHLRSPAEVLLGKEDSSYKPVCRVDDVGSLRIRIILVNEEELREICTGQICPPTWGFFNARHECRWNLLKRFSELFERQLMNVSGDPTLRDWGANLCGRMSPLTKKKKGHEKSKPQATPNLQYKNAIQTAEPDKYEPEDNCFLRLHIPYPTAYRNADDSCSPDGRAMRKDSSLGKSKDVVCMPWFEKTLPQCDPHVAIDILYRLYRISGVHVKYTSPLMQAALQKTFDHLDKDEFEAVSPRDLYRLVYALGVFRVRGPPFRRALARVTPALLHAFRNGKGYGDRIRGSCSDSVVHRPRDWRRRRSMGVAKEIRLVLDSLENKDLLVLEDVYGKAEANYKPFLKDVRAAKATISYYGAPPPPKRHINDPRRVTNGSRDARYMLCTAECQFKCQPPVYGLLQDGSVDPRDLTRHADTPIAIESTKPPQLDTWIHLSVMLRFESMFEFAFFTGFCAAVYAPPNFYDQLYLALEAALTDLLRGDRSRLVDADDSRVDASGFSLATPQQDLGKVLRLTGWGCEDNCEYQCMHINHRLRVENGEPVVKYGGKWAFTRVFGMQELMSVVSSLLNALPHVIFLYQCYGSKTVPLGEYRFGRVWTLYACIGIIVWIASATFHTRDWPATEAFDYMSALMGVSTALMTGLVYNFAGPKGDKALRAWLPAIPVYLFIMAHQYYMLFIDFNYGWNMKVACSVGAVMVISWCYWAFTHRRRGKYVRWIYVATLGIAPLLYAFELNDFPPYFLLLDAHACWHFTTVPLQFVWYRFVEDDLLWEMRHRVSAKDDEDAEEAKLEAGDERGSSARRRV</sequence>
<evidence type="ECO:0000256" key="8">
    <source>
        <dbReference type="SAM" id="Phobius"/>
    </source>
</evidence>
<evidence type="ECO:0000256" key="4">
    <source>
        <dbReference type="ARBA" id="ARBA00022729"/>
    </source>
</evidence>
<feature type="transmembrane region" description="Helical" evidence="8">
    <location>
        <begin position="799"/>
        <end position="819"/>
    </location>
</feature>
<feature type="transmembrane region" description="Helical" evidence="8">
    <location>
        <begin position="705"/>
        <end position="726"/>
    </location>
</feature>
<proteinExistence type="predicted"/>
<keyword evidence="3 8" id="KW-0812">Transmembrane</keyword>
<evidence type="ECO:0000313" key="10">
    <source>
        <dbReference type="Proteomes" id="UP000541610"/>
    </source>
</evidence>
<comment type="caution">
    <text evidence="9">The sequence shown here is derived from an EMBL/GenBank/DDBJ whole genome shotgun (WGS) entry which is preliminary data.</text>
</comment>
<keyword evidence="6 8" id="KW-0472">Membrane</keyword>
<dbReference type="EMBL" id="JABANP010000037">
    <property type="protein sequence ID" value="KAF4694052.1"/>
    <property type="molecule type" value="Genomic_DNA"/>
</dbReference>
<dbReference type="PANTHER" id="PTHR13148">
    <property type="entry name" value="PER1-RELATED"/>
    <property type="match status" value="1"/>
</dbReference>
<evidence type="ECO:0000313" key="9">
    <source>
        <dbReference type="EMBL" id="KAF4694052.1"/>
    </source>
</evidence>
<feature type="transmembrane region" description="Helical" evidence="8">
    <location>
        <begin position="738"/>
        <end position="760"/>
    </location>
</feature>
<dbReference type="GO" id="GO:0005789">
    <property type="term" value="C:endoplasmic reticulum membrane"/>
    <property type="evidence" value="ECO:0007669"/>
    <property type="project" value="TreeGrafter"/>
</dbReference>
<evidence type="ECO:0000256" key="7">
    <source>
        <dbReference type="SAM" id="MobiDB-lite"/>
    </source>
</evidence>
<reference evidence="9 10" key="1">
    <citation type="submission" date="2020-04" db="EMBL/GenBank/DDBJ databases">
        <title>Perkinsus olseni comparative genomics.</title>
        <authorList>
            <person name="Bogema D.R."/>
        </authorList>
    </citation>
    <scope>NUCLEOTIDE SEQUENCE [LARGE SCALE GENOMIC DNA]</scope>
    <source>
        <strain evidence="9">00978-12</strain>
    </source>
</reference>
<comment type="subcellular location">
    <subcellularLocation>
        <location evidence="1">Endomembrane system</location>
        <topology evidence="1">Multi-pass membrane protein</topology>
    </subcellularLocation>
</comment>
<dbReference type="GO" id="GO:0006506">
    <property type="term" value="P:GPI anchor biosynthetic process"/>
    <property type="evidence" value="ECO:0007669"/>
    <property type="project" value="UniProtKB-KW"/>
</dbReference>
<feature type="transmembrane region" description="Helical" evidence="8">
    <location>
        <begin position="831"/>
        <end position="851"/>
    </location>
</feature>
<keyword evidence="2" id="KW-0337">GPI-anchor biosynthesis</keyword>
<keyword evidence="5 8" id="KW-1133">Transmembrane helix</keyword>
<feature type="region of interest" description="Disordered" evidence="7">
    <location>
        <begin position="924"/>
        <end position="948"/>
    </location>
</feature>
<feature type="transmembrane region" description="Helical" evidence="8">
    <location>
        <begin position="858"/>
        <end position="876"/>
    </location>
</feature>
<feature type="compositionally biased region" description="Basic and acidic residues" evidence="7">
    <location>
        <begin position="931"/>
        <end position="942"/>
    </location>
</feature>
<evidence type="ECO:0000256" key="2">
    <source>
        <dbReference type="ARBA" id="ARBA00022502"/>
    </source>
</evidence>
<dbReference type="AlphaFoldDB" id="A0A7J6PDI6"/>
<name>A0A7J6PDI6_PEROL</name>
<evidence type="ECO:0000256" key="1">
    <source>
        <dbReference type="ARBA" id="ARBA00004127"/>
    </source>
</evidence>
<keyword evidence="4" id="KW-0732">Signal</keyword>
<protein>
    <submittedName>
        <fullName evidence="9">Post-GPI attachment to proteins factor 3</fullName>
    </submittedName>
</protein>
<organism evidence="9 10">
    <name type="scientific">Perkinsus olseni</name>
    <name type="common">Perkinsus atlanticus</name>
    <dbReference type="NCBI Taxonomy" id="32597"/>
    <lineage>
        <taxon>Eukaryota</taxon>
        <taxon>Sar</taxon>
        <taxon>Alveolata</taxon>
        <taxon>Perkinsozoa</taxon>
        <taxon>Perkinsea</taxon>
        <taxon>Perkinsida</taxon>
        <taxon>Perkinsidae</taxon>
        <taxon>Perkinsus</taxon>
    </lineage>
</organism>
<evidence type="ECO:0000256" key="3">
    <source>
        <dbReference type="ARBA" id="ARBA00022692"/>
    </source>
</evidence>
<dbReference type="Pfam" id="PF04080">
    <property type="entry name" value="Per1"/>
    <property type="match status" value="1"/>
</dbReference>
<dbReference type="Proteomes" id="UP000541610">
    <property type="component" value="Unassembled WGS sequence"/>
</dbReference>
<accession>A0A7J6PDI6</accession>
<gene>
    <name evidence="9" type="primary">PGAP3</name>
    <name evidence="9" type="ORF">FOZ60_009166</name>
</gene>
<dbReference type="OrthoDB" id="419770at2759"/>
<evidence type="ECO:0000256" key="5">
    <source>
        <dbReference type="ARBA" id="ARBA00022989"/>
    </source>
</evidence>
<feature type="transmembrane region" description="Helical" evidence="8">
    <location>
        <begin position="772"/>
        <end position="792"/>
    </location>
</feature>
<evidence type="ECO:0000256" key="6">
    <source>
        <dbReference type="ARBA" id="ARBA00023136"/>
    </source>
</evidence>
<dbReference type="PANTHER" id="PTHR13148:SF0">
    <property type="entry name" value="POST-GPI ATTACHMENT TO PROTEINS FACTOR 3"/>
    <property type="match status" value="1"/>
</dbReference>
<dbReference type="InterPro" id="IPR007217">
    <property type="entry name" value="Per1-like"/>
</dbReference>